<dbReference type="Gene3D" id="1.10.8.60">
    <property type="match status" value="2"/>
</dbReference>
<evidence type="ECO:0000259" key="10">
    <source>
        <dbReference type="SMART" id="SM00382"/>
    </source>
</evidence>
<dbReference type="InterPro" id="IPR000641">
    <property type="entry name" value="CbxX/CfxQ"/>
</dbReference>
<dbReference type="FunFam" id="3.40.50.300:FF:000216">
    <property type="entry name" value="Type VII secretion ATPase EccA"/>
    <property type="match status" value="2"/>
</dbReference>
<evidence type="ECO:0000256" key="3">
    <source>
        <dbReference type="ARBA" id="ARBA00022737"/>
    </source>
</evidence>
<dbReference type="GO" id="GO:0003678">
    <property type="term" value="F:DNA helicase activity"/>
    <property type="evidence" value="ECO:0007669"/>
    <property type="project" value="UniProtKB-EC"/>
</dbReference>
<feature type="domain" description="NF-X1-type" evidence="11">
    <location>
        <begin position="1131"/>
        <end position="1149"/>
    </location>
</feature>
<dbReference type="Pfam" id="PF17866">
    <property type="entry name" value="AAA_lid_6"/>
    <property type="match status" value="1"/>
</dbReference>
<feature type="compositionally biased region" description="Low complexity" evidence="9">
    <location>
        <begin position="10"/>
        <end position="19"/>
    </location>
</feature>
<dbReference type="Pfam" id="PF13086">
    <property type="entry name" value="AAA_11"/>
    <property type="match status" value="1"/>
</dbReference>
<keyword evidence="6" id="KW-0862">Zinc</keyword>
<evidence type="ECO:0000256" key="4">
    <source>
        <dbReference type="ARBA" id="ARBA00022741"/>
    </source>
</evidence>
<evidence type="ECO:0000256" key="5">
    <source>
        <dbReference type="ARBA" id="ARBA00022771"/>
    </source>
</evidence>
<evidence type="ECO:0000256" key="7">
    <source>
        <dbReference type="ARBA" id="ARBA00022840"/>
    </source>
</evidence>
<protein>
    <submittedName>
        <fullName evidence="12">Upf1-like family helicase</fullName>
        <ecNumber evidence="12">3.6.4.12</ecNumber>
    </submittedName>
</protein>
<dbReference type="InterPro" id="IPR041677">
    <property type="entry name" value="DNA2/NAM7_AAA_11"/>
</dbReference>
<organism evidence="12 13">
    <name type="scientific">Skeletonema marinoi</name>
    <dbReference type="NCBI Taxonomy" id="267567"/>
    <lineage>
        <taxon>Eukaryota</taxon>
        <taxon>Sar</taxon>
        <taxon>Stramenopiles</taxon>
        <taxon>Ochrophyta</taxon>
        <taxon>Bacillariophyta</taxon>
        <taxon>Coscinodiscophyceae</taxon>
        <taxon>Thalassiosirophycidae</taxon>
        <taxon>Thalassiosirales</taxon>
        <taxon>Skeletonemataceae</taxon>
        <taxon>Skeletonema</taxon>
        <taxon>Skeletonema marinoi-dohrnii complex</taxon>
    </lineage>
</organism>
<dbReference type="Pfam" id="PF00004">
    <property type="entry name" value="AAA"/>
    <property type="match status" value="3"/>
</dbReference>
<dbReference type="CDD" id="cd17936">
    <property type="entry name" value="EEXXEc_NFX1"/>
    <property type="match status" value="1"/>
</dbReference>
<proteinExistence type="inferred from homology"/>
<name>A0AAD8Y4V8_9STRA</name>
<keyword evidence="7" id="KW-0067">ATP-binding</keyword>
<feature type="domain" description="AAA+ ATPase" evidence="10">
    <location>
        <begin position="1635"/>
        <end position="1773"/>
    </location>
</feature>
<dbReference type="EC" id="3.6.4.12" evidence="12"/>
<dbReference type="GO" id="GO:0016887">
    <property type="term" value="F:ATP hydrolysis activity"/>
    <property type="evidence" value="ECO:0007669"/>
    <property type="project" value="InterPro"/>
</dbReference>
<dbReference type="PANTHER" id="PTHR43392">
    <property type="entry name" value="AAA-TYPE ATPASE FAMILY PROTEIN / ANKYRIN REPEAT FAMILY PROTEIN"/>
    <property type="match status" value="1"/>
</dbReference>
<keyword evidence="4" id="KW-0547">Nucleotide-binding</keyword>
<dbReference type="EMBL" id="JATAAI010000017">
    <property type="protein sequence ID" value="KAK1739734.1"/>
    <property type="molecule type" value="Genomic_DNA"/>
</dbReference>
<dbReference type="InterPro" id="IPR041679">
    <property type="entry name" value="DNA2/NAM7-like_C"/>
</dbReference>
<evidence type="ECO:0000259" key="11">
    <source>
        <dbReference type="SMART" id="SM00438"/>
    </source>
</evidence>
<feature type="region of interest" description="Disordered" evidence="9">
    <location>
        <begin position="1409"/>
        <end position="1441"/>
    </location>
</feature>
<dbReference type="PANTHER" id="PTHR43392:SF2">
    <property type="entry name" value="AAA-TYPE ATPASE FAMILY PROTEIN _ ANKYRIN REPEAT FAMILY PROTEIN"/>
    <property type="match status" value="1"/>
</dbReference>
<feature type="coiled-coil region" evidence="8">
    <location>
        <begin position="597"/>
        <end position="631"/>
    </location>
</feature>
<feature type="compositionally biased region" description="Polar residues" evidence="9">
    <location>
        <begin position="29"/>
        <end position="45"/>
    </location>
</feature>
<dbReference type="InterPro" id="IPR047187">
    <property type="entry name" value="SF1_C_Upf1"/>
</dbReference>
<feature type="region of interest" description="Disordered" evidence="9">
    <location>
        <begin position="1375"/>
        <end position="1397"/>
    </location>
</feature>
<feature type="domain" description="AAA+ ATPase" evidence="10">
    <location>
        <begin position="2028"/>
        <end position="2174"/>
    </location>
</feature>
<gene>
    <name evidence="12" type="ORF">QTG54_009493</name>
</gene>
<dbReference type="GO" id="GO:0005524">
    <property type="term" value="F:ATP binding"/>
    <property type="evidence" value="ECO:0007669"/>
    <property type="project" value="UniProtKB-KW"/>
</dbReference>
<feature type="domain" description="AAA+ ATPase" evidence="10">
    <location>
        <begin position="510"/>
        <end position="933"/>
    </location>
</feature>
<sequence length="2720" mass="304470">MPRRSGRRGGNPSRNNGRSGYHRGAGSYGTPNRGSGNGQWGQSQPRNEERRFFDALTKHDDSVIRSVDEAKRLMRAALAFAASDSAPALLYRLDESAGTSALRKCLEFLDASLFEEGLLPLLERLAQEDLNKPVYEIPMNSIISKLYRLNFLVPSIRSLLPNWIAGGQTDKRTALAWFFGKLALENEEARKDEDVIAIAKELQGAGCAGHLQTILEGNKVQVTLLEIRDTQMETAGGRHDNDKKDYRSISIVPTCQEFLCDADPYLPLPVEDGSATEAFLLDRHFRLLREDLIGPSKEEKDDPKKQQRDIVYGVRPVAIETGAAIYRNDEKRTRITGETDPCIMFKIQLPKWFRVNSMKSKKQKEDYWDQNRRILPRDALVCLERRDEKRQWQPLRFGTIVRREKKDLIADQPSIGISFTSIEDLQTTLMELSDRSMPPTRLVVVSADLFAYQPILRGLQMMTEVPFKREIVNAEESLPADEQIAIPASMKDRVDKLDNGQHEALDAALNDRVALIQGPPGTGKSFIGTLLAEILLASSHHTILVVTFTNHALDDFLESLLDKGVKKIVRMGGRSRSDRLSEYNLRELSQSGKAPFSREQTRRYAQLKKSIEEAEQDIKRNEKILSREIGEKWWNRVEPFLMSCHQNSWEQLHVPEEMIEDEDGFRTAGITGKDFLWKCWLKNKDPPAVLRKRGMGALWKLSPADRKAQKLMWQHQIYESEREEVALALQTIKTARDELKGLQQTTDANILSKARVIGCTTTKAAMCKSLLNGVGAEILLVEEAGEIREADVLTCLSQSTKRLVMIGDHKQLRPKCQHYPLTVESNRGFDLNRSLFERLAIAPGFRLATLGVQHRMHPEISSIPRLVTYNDLADAPKVSSHPAPLGIDSRVIFANHNFHEDEQNVDALESVSKTNAHERAMILKTVQYILKQGYSHDDIVVLTPYLGQMMKLQADLRKCVGVSLDERDLNEAREQFRGDDNFSEELTAAKQGGNSTSKPAVRVATIDNYQGEEAKIVLVSLVRSNEFGQIGFLKEPERVNVMLSRARECEIIFGSRATLENAKGSLSPLKGGLLWKTIFSHLEASGHIFEGLPVLCQNHRSRAILSSPEDFNTHCRDGGCTKKCLKERDVCNHPCQKNCHPGPCPKCPVLCPDVCSRGHPLSKRCSAEMLPKCHRNITWTCPMGHLASGPCHKGRFGSACEICTAIQVEEDACIKREEELNKELQDKHHRLAEVKRKVEEAKQSTAHRKELKDIEKELVLAQEELDGFLALESETDDARSHAAETAVDDMTQDIMERNVLTLLRTQNQVCLSDFSMRYREEFGSVFYDDANNCMPPKSKKRRKLKDVLQCMPFCEIVPSKKRNQFDVRLLDECNESDRPPKVQKSKPIETVEVDIPEPMDDVISDEHLQHTNEKSPQQHDPNLTLDSASSSILPPMSQSEPLPADCEAAVAAVLQRYIAEGALKADDLLDEISVKSHPIDALRFMIELELNPGGSTSSPPFKQTSNNITNALLLTARAMDLSKKFPLQAREFAQQALSFIKDKNVDKYFPKSWAAELETICKQSLNPHPKGSPVGEPNSTVSEAWLDVKRNDPNAPDVMSDAILQMTGLEAVKESLLSMYHRFKLSQEQGDGAAASYNVRFEGNPGTGKTTIARHYGLFLQQLLVLPKGSVFQETNGAKLIQEGVKGLQDLLKDMKDKGGGVIFVDEAYQLATDREGKKVLDFILPLAESLDTEYGSLVWVFAGYKKQMEKLFEHNEGLPSRFPYRFIFEDYTDDELQKIFCDMMEFKPPQRNSPKNNKQEKKATSPYRNNNYYSYPRRTPYAGQTNTCCYGMTWTYVQYSGWTDKYGNRTVDPKTVGTRSSELVDEKGNMWVNQDTSWKSDSGISQEHYPGSPAPIKSAKKNRRDNPFHCDGQHLELAIKRLGRRRGERGFGNARAVRVLFETTRDRQAIRITKERRMNSGVDIFRFSRADLLGPDVTADSLKKSKAWTDLKKLEGLTPVKESVEQLFKLVLNNAEREKRGEEPFGVSLNRLFLGNPGTGKTSVASIYGRILADLGLLSKGEVILKCASDFVGEHLGSSEQITQGILKSAEGCVLVIDEAYSLYTGGSTGSGTNDPYKTAVIDTIVEKVQAKPGADIAVVMIGYREEMENMMSKVNPGLSRRFQIDEAFDFPDFNDEALVRIMMASAKKRGVKLCLKVAKRAVKTLAKSRAKPNFGNAGAVNNLLSKGIVLMQRREQRNDELTPEDFDYSGDDVDVATLDSLFDDLIGCESVKEQMDELKNTVEFSQAQGKSAVSCGVSHCYLFLGNPGTGKTTCARKMGRMFSALGLLPGDELVEAKASDLITGYVGQAGKCTRDVLRKSLGGVLFIDEAYQMDPTRGGSFMTEAVDELVGALTEEEFKGKLLVILAGYSDDMEKMLKTNPGLKSRFSERVYFEDFNTEAVADLLLAELKRADVPLDISDSASLLELSQRLIDESGSSFGNGRDCVTWAKYVYKVVAKRFSQQSKTSGVPLSLNSTLDDIKRALEQLLDSRRSRTGGQSCAIVDQSGAPEALFQHQDSPPPIKHALSTKMIEHEVDVEPEDVVEEKEVEAPTNIFESMDPAVLKTLQNAIDAMGLGSEEGVNCLRNLSPDSKEFTDLISVLERDAGLSYDDAKAKLIEWQSLQENLEAMIQQEKQKTKILGARPIWRCGVCGAADKPWIACYVAPFIVRYEKVPMGGD</sequence>
<evidence type="ECO:0000256" key="6">
    <source>
        <dbReference type="ARBA" id="ARBA00022833"/>
    </source>
</evidence>
<evidence type="ECO:0000256" key="9">
    <source>
        <dbReference type="SAM" id="MobiDB-lite"/>
    </source>
</evidence>
<comment type="similarity">
    <text evidence="1">Belongs to the CbxX/CfxQ family.</text>
</comment>
<dbReference type="CDD" id="cd00009">
    <property type="entry name" value="AAA"/>
    <property type="match status" value="2"/>
</dbReference>
<dbReference type="InterPro" id="IPR003959">
    <property type="entry name" value="ATPase_AAA_core"/>
</dbReference>
<evidence type="ECO:0000313" key="12">
    <source>
        <dbReference type="EMBL" id="KAK1739734.1"/>
    </source>
</evidence>
<dbReference type="InterPro" id="IPR050773">
    <property type="entry name" value="CbxX/CfxQ_RuBisCO_ESX"/>
</dbReference>
<keyword evidence="3" id="KW-0677">Repeat</keyword>
<feature type="compositionally biased region" description="Polar residues" evidence="9">
    <location>
        <begin position="1418"/>
        <end position="1440"/>
    </location>
</feature>
<evidence type="ECO:0000256" key="1">
    <source>
        <dbReference type="ARBA" id="ARBA00010378"/>
    </source>
</evidence>
<evidence type="ECO:0000313" key="13">
    <source>
        <dbReference type="Proteomes" id="UP001224775"/>
    </source>
</evidence>
<dbReference type="SMART" id="SM00382">
    <property type="entry name" value="AAA"/>
    <property type="match status" value="4"/>
</dbReference>
<dbReference type="Gene3D" id="3.40.50.300">
    <property type="entry name" value="P-loop containing nucleotide triphosphate hydrolases"/>
    <property type="match status" value="6"/>
</dbReference>
<dbReference type="SMART" id="SM00438">
    <property type="entry name" value="ZnF_NFX"/>
    <property type="match status" value="1"/>
</dbReference>
<dbReference type="InterPro" id="IPR041627">
    <property type="entry name" value="AAA_lid_6"/>
</dbReference>
<dbReference type="FunFam" id="3.40.50.300:FF:001660">
    <property type="entry name" value="NF-X1 finger and helicase protein, putative"/>
    <property type="match status" value="1"/>
</dbReference>
<reference evidence="12" key="1">
    <citation type="submission" date="2023-06" db="EMBL/GenBank/DDBJ databases">
        <title>Survivors Of The Sea: Transcriptome response of Skeletonema marinoi to long-term dormancy.</title>
        <authorList>
            <person name="Pinder M.I.M."/>
            <person name="Kourtchenko O."/>
            <person name="Robertson E.K."/>
            <person name="Larsson T."/>
            <person name="Maumus F."/>
            <person name="Osuna-Cruz C.M."/>
            <person name="Vancaester E."/>
            <person name="Stenow R."/>
            <person name="Vandepoele K."/>
            <person name="Ploug H."/>
            <person name="Bruchert V."/>
            <person name="Godhe A."/>
            <person name="Topel M."/>
        </authorList>
    </citation>
    <scope>NUCLEOTIDE SEQUENCE</scope>
    <source>
        <strain evidence="12">R05AC</strain>
    </source>
</reference>
<keyword evidence="12" id="KW-0347">Helicase</keyword>
<evidence type="ECO:0000256" key="8">
    <source>
        <dbReference type="SAM" id="Coils"/>
    </source>
</evidence>
<keyword evidence="5" id="KW-0863">Zinc-finger</keyword>
<dbReference type="CDD" id="cd18808">
    <property type="entry name" value="SF1_C_Upf1"/>
    <property type="match status" value="1"/>
</dbReference>
<dbReference type="InterPro" id="IPR027417">
    <property type="entry name" value="P-loop_NTPase"/>
</dbReference>
<dbReference type="SUPFAM" id="SSF52540">
    <property type="entry name" value="P-loop containing nucleoside triphosphate hydrolases"/>
    <property type="match status" value="4"/>
</dbReference>
<dbReference type="CDD" id="cd06008">
    <property type="entry name" value="NF-X1-zinc-finger"/>
    <property type="match status" value="1"/>
</dbReference>
<feature type="region of interest" description="Disordered" evidence="9">
    <location>
        <begin position="1788"/>
        <end position="1812"/>
    </location>
</feature>
<dbReference type="InterPro" id="IPR003593">
    <property type="entry name" value="AAA+_ATPase"/>
</dbReference>
<dbReference type="PRINTS" id="PR00819">
    <property type="entry name" value="CBXCFQXSUPER"/>
</dbReference>
<feature type="coiled-coil region" evidence="8">
    <location>
        <begin position="2651"/>
        <end position="2678"/>
    </location>
</feature>
<keyword evidence="2" id="KW-0479">Metal-binding</keyword>
<keyword evidence="13" id="KW-1185">Reference proteome</keyword>
<comment type="caution">
    <text evidence="12">The sequence shown here is derived from an EMBL/GenBank/DDBJ whole genome shotgun (WGS) entry which is preliminary data.</text>
</comment>
<feature type="coiled-coil region" evidence="8">
    <location>
        <begin position="718"/>
        <end position="745"/>
    </location>
</feature>
<dbReference type="GO" id="GO:0005634">
    <property type="term" value="C:nucleus"/>
    <property type="evidence" value="ECO:0007669"/>
    <property type="project" value="InterPro"/>
</dbReference>
<evidence type="ECO:0000256" key="2">
    <source>
        <dbReference type="ARBA" id="ARBA00022723"/>
    </source>
</evidence>
<dbReference type="InterPro" id="IPR000967">
    <property type="entry name" value="Znf_NFX1"/>
</dbReference>
<keyword evidence="12" id="KW-0378">Hydrolase</keyword>
<feature type="coiled-coil region" evidence="8">
    <location>
        <begin position="1214"/>
        <end position="1271"/>
    </location>
</feature>
<feature type="domain" description="AAA+ ATPase" evidence="10">
    <location>
        <begin position="2299"/>
        <end position="2439"/>
    </location>
</feature>
<dbReference type="Pfam" id="PF13087">
    <property type="entry name" value="AAA_12"/>
    <property type="match status" value="1"/>
</dbReference>
<keyword evidence="8" id="KW-0175">Coiled coil</keyword>
<dbReference type="Proteomes" id="UP001224775">
    <property type="component" value="Unassembled WGS sequence"/>
</dbReference>
<dbReference type="GO" id="GO:0008270">
    <property type="term" value="F:zinc ion binding"/>
    <property type="evidence" value="ECO:0007669"/>
    <property type="project" value="UniProtKB-KW"/>
</dbReference>
<feature type="region of interest" description="Disordered" evidence="9">
    <location>
        <begin position="1"/>
        <end position="47"/>
    </location>
</feature>
<accession>A0AAD8Y4V8</accession>